<dbReference type="GO" id="GO:0016787">
    <property type="term" value="F:hydrolase activity"/>
    <property type="evidence" value="ECO:0007669"/>
    <property type="project" value="UniProtKB-KW"/>
</dbReference>
<keyword evidence="3" id="KW-0540">Nuclease</keyword>
<feature type="domain" description="Reverse transcriptase RNase H-like" evidence="7">
    <location>
        <begin position="8"/>
        <end position="108"/>
    </location>
</feature>
<feature type="non-terminal residue" evidence="8">
    <location>
        <position position="213"/>
    </location>
</feature>
<dbReference type="SUPFAM" id="SSF53098">
    <property type="entry name" value="Ribonuclease H-like"/>
    <property type="match status" value="1"/>
</dbReference>
<keyword evidence="5" id="KW-0378">Hydrolase</keyword>
<name>A0AA38L9J1_TAXCH</name>
<keyword evidence="4" id="KW-0255">Endonuclease</keyword>
<keyword evidence="9" id="KW-1185">Reference proteome</keyword>
<evidence type="ECO:0000313" key="8">
    <source>
        <dbReference type="EMBL" id="KAH9316878.1"/>
    </source>
</evidence>
<evidence type="ECO:0000313" key="9">
    <source>
        <dbReference type="Proteomes" id="UP000824469"/>
    </source>
</evidence>
<evidence type="ECO:0000256" key="5">
    <source>
        <dbReference type="ARBA" id="ARBA00022801"/>
    </source>
</evidence>
<dbReference type="PANTHER" id="PTHR48475:SF1">
    <property type="entry name" value="RNASE H TYPE-1 DOMAIN-CONTAINING PROTEIN"/>
    <property type="match status" value="1"/>
</dbReference>
<reference evidence="8 9" key="1">
    <citation type="journal article" date="2021" name="Nat. Plants">
        <title>The Taxus genome provides insights into paclitaxel biosynthesis.</title>
        <authorList>
            <person name="Xiong X."/>
            <person name="Gou J."/>
            <person name="Liao Q."/>
            <person name="Li Y."/>
            <person name="Zhou Q."/>
            <person name="Bi G."/>
            <person name="Li C."/>
            <person name="Du R."/>
            <person name="Wang X."/>
            <person name="Sun T."/>
            <person name="Guo L."/>
            <person name="Liang H."/>
            <person name="Lu P."/>
            <person name="Wu Y."/>
            <person name="Zhang Z."/>
            <person name="Ro D.K."/>
            <person name="Shang Y."/>
            <person name="Huang S."/>
            <person name="Yan J."/>
        </authorList>
    </citation>
    <scope>NUCLEOTIDE SEQUENCE [LARGE SCALE GENOMIC DNA]</scope>
    <source>
        <strain evidence="8">Ta-2019</strain>
    </source>
</reference>
<evidence type="ECO:0000256" key="6">
    <source>
        <dbReference type="ARBA" id="ARBA00022918"/>
    </source>
</evidence>
<keyword evidence="6" id="KW-0695">RNA-directed DNA polymerase</keyword>
<evidence type="ECO:0000259" key="7">
    <source>
        <dbReference type="Pfam" id="PF17917"/>
    </source>
</evidence>
<evidence type="ECO:0000256" key="1">
    <source>
        <dbReference type="ARBA" id="ARBA00022679"/>
    </source>
</evidence>
<evidence type="ECO:0000256" key="4">
    <source>
        <dbReference type="ARBA" id="ARBA00022759"/>
    </source>
</evidence>
<evidence type="ECO:0000256" key="3">
    <source>
        <dbReference type="ARBA" id="ARBA00022722"/>
    </source>
</evidence>
<dbReference type="GO" id="GO:0004519">
    <property type="term" value="F:endonuclease activity"/>
    <property type="evidence" value="ECO:0007669"/>
    <property type="project" value="UniProtKB-KW"/>
</dbReference>
<proteinExistence type="predicted"/>
<organism evidence="8 9">
    <name type="scientific">Taxus chinensis</name>
    <name type="common">Chinese yew</name>
    <name type="synonym">Taxus wallichiana var. chinensis</name>
    <dbReference type="NCBI Taxonomy" id="29808"/>
    <lineage>
        <taxon>Eukaryota</taxon>
        <taxon>Viridiplantae</taxon>
        <taxon>Streptophyta</taxon>
        <taxon>Embryophyta</taxon>
        <taxon>Tracheophyta</taxon>
        <taxon>Spermatophyta</taxon>
        <taxon>Pinopsida</taxon>
        <taxon>Pinidae</taxon>
        <taxon>Conifers II</taxon>
        <taxon>Cupressales</taxon>
        <taxon>Taxaceae</taxon>
        <taxon>Taxus</taxon>
    </lineage>
</organism>
<dbReference type="OMA" id="VEWNIEL"/>
<dbReference type="AlphaFoldDB" id="A0AA38L9J1"/>
<dbReference type="PANTHER" id="PTHR48475">
    <property type="entry name" value="RIBONUCLEASE H"/>
    <property type="match status" value="1"/>
</dbReference>
<keyword evidence="1" id="KW-0808">Transferase</keyword>
<gene>
    <name evidence="8" type="ORF">KI387_018647</name>
</gene>
<protein>
    <recommendedName>
        <fullName evidence="7">Reverse transcriptase RNase H-like domain-containing protein</fullName>
    </recommendedName>
</protein>
<accession>A0AA38L9J1</accession>
<dbReference type="Proteomes" id="UP000824469">
    <property type="component" value="Unassembled WGS sequence"/>
</dbReference>
<dbReference type="SUPFAM" id="SSF56672">
    <property type="entry name" value="DNA/RNA polymerases"/>
    <property type="match status" value="1"/>
</dbReference>
<dbReference type="InterPro" id="IPR012337">
    <property type="entry name" value="RNaseH-like_sf"/>
</dbReference>
<dbReference type="EMBL" id="JAHRHJ020000004">
    <property type="protein sequence ID" value="KAH9316878.1"/>
    <property type="molecule type" value="Genomic_DNA"/>
</dbReference>
<dbReference type="GO" id="GO:0003964">
    <property type="term" value="F:RNA-directed DNA polymerase activity"/>
    <property type="evidence" value="ECO:0007669"/>
    <property type="project" value="UniProtKB-KW"/>
</dbReference>
<dbReference type="Pfam" id="PF17917">
    <property type="entry name" value="RT_RNaseH"/>
    <property type="match status" value="1"/>
</dbReference>
<comment type="caution">
    <text evidence="8">The sequence shown here is derived from an EMBL/GenBank/DDBJ whole genome shotgun (WGS) entry which is preliminary data.</text>
</comment>
<sequence length="213" mass="24393">MLIPPQDDHPFYLYLSTTDHAVGAKLAHRDSEHREQAVYYIIRTLVDYKTRYTHVENLCLALSFVATKLRHYLLNHKTFVITNLDPIHYMYTKPHLNQRIVRWLMLLANLDLEFVHQKSIKGQTIADQLVEAPLPGEQFTNFTFPDELIATLSLSEESYSMTLFFDGSKCQCGGGGGVVLIPLDAELIPLSFRLDFPYTNNTVEYEALVLGLQ</sequence>
<dbReference type="InterPro" id="IPR043502">
    <property type="entry name" value="DNA/RNA_pol_sf"/>
</dbReference>
<dbReference type="InterPro" id="IPR041373">
    <property type="entry name" value="RT_RNaseH"/>
</dbReference>
<evidence type="ECO:0000256" key="2">
    <source>
        <dbReference type="ARBA" id="ARBA00022695"/>
    </source>
</evidence>
<keyword evidence="2" id="KW-0548">Nucleotidyltransferase</keyword>